<dbReference type="GO" id="GO:0016787">
    <property type="term" value="F:hydrolase activity"/>
    <property type="evidence" value="ECO:0007669"/>
    <property type="project" value="UniProtKB-KW"/>
</dbReference>
<dbReference type="Proteomes" id="UP000199600">
    <property type="component" value="Unassembled WGS sequence"/>
</dbReference>
<dbReference type="PANTHER" id="PTHR30217:SF10">
    <property type="entry name" value="23S RRNA 5-HYDROXYCYTIDINE C2501 SYNTHASE"/>
    <property type="match status" value="1"/>
</dbReference>
<feature type="domain" description="Peptidase U32 collagenase" evidence="1">
    <location>
        <begin position="391"/>
        <end position="505"/>
    </location>
</feature>
<dbReference type="Pfam" id="PF12392">
    <property type="entry name" value="DUF3656"/>
    <property type="match status" value="1"/>
</dbReference>
<dbReference type="EC" id="3.4.-.-" evidence="2"/>
<gene>
    <name evidence="2" type="primary">ydcP</name>
    <name evidence="2" type="ORF">PROAA_430010</name>
</gene>
<dbReference type="InterPro" id="IPR001539">
    <property type="entry name" value="Peptidase_U32"/>
</dbReference>
<organism evidence="2 3">
    <name type="scientific">Candidatus Propionivibrio aalborgensis</name>
    <dbReference type="NCBI Taxonomy" id="1860101"/>
    <lineage>
        <taxon>Bacteria</taxon>
        <taxon>Pseudomonadati</taxon>
        <taxon>Pseudomonadota</taxon>
        <taxon>Betaproteobacteria</taxon>
        <taxon>Rhodocyclales</taxon>
        <taxon>Rhodocyclaceae</taxon>
        <taxon>Propionivibrio</taxon>
    </lineage>
</organism>
<dbReference type="Pfam" id="PF01136">
    <property type="entry name" value="Peptidase_U32"/>
    <property type="match status" value="1"/>
</dbReference>
<dbReference type="PANTHER" id="PTHR30217">
    <property type="entry name" value="PEPTIDASE U32 FAMILY"/>
    <property type="match status" value="1"/>
</dbReference>
<evidence type="ECO:0000313" key="2">
    <source>
        <dbReference type="EMBL" id="SBT10373.1"/>
    </source>
</evidence>
<evidence type="ECO:0000259" key="1">
    <source>
        <dbReference type="Pfam" id="PF12392"/>
    </source>
</evidence>
<dbReference type="RefSeq" id="WP_186411966.1">
    <property type="nucleotide sequence ID" value="NZ_FLQY01000344.1"/>
</dbReference>
<keyword evidence="2" id="KW-0378">Hydrolase</keyword>
<dbReference type="InterPro" id="IPR051454">
    <property type="entry name" value="RNA/ubiquinone_mod_enzymes"/>
</dbReference>
<proteinExistence type="predicted"/>
<protein>
    <submittedName>
        <fullName evidence="2">Putative peptidase</fullName>
        <ecNumber evidence="2">3.4.-.-</ecNumber>
    </submittedName>
</protein>
<evidence type="ECO:0000313" key="3">
    <source>
        <dbReference type="Proteomes" id="UP000199600"/>
    </source>
</evidence>
<dbReference type="AlphaFoldDB" id="A0A1A8Y1X4"/>
<keyword evidence="3" id="KW-1185">Reference proteome</keyword>
<dbReference type="PROSITE" id="PS01276">
    <property type="entry name" value="PEPTIDASE_U32"/>
    <property type="match status" value="1"/>
</dbReference>
<dbReference type="InterPro" id="IPR020988">
    <property type="entry name" value="Pept_U32_collagenase"/>
</dbReference>
<name>A0A1A8Y1X4_9RHOO</name>
<reference evidence="2 3" key="1">
    <citation type="submission" date="2016-06" db="EMBL/GenBank/DDBJ databases">
        <authorList>
            <person name="Kjaerup R.B."/>
            <person name="Dalgaard T.S."/>
            <person name="Juul-Madsen H.R."/>
        </authorList>
    </citation>
    <scope>NUCLEOTIDE SEQUENCE [LARGE SCALE GENOMIC DNA]</scope>
    <source>
        <strain evidence="2">2</strain>
    </source>
</reference>
<dbReference type="EMBL" id="FLQY01000344">
    <property type="protein sequence ID" value="SBT10373.1"/>
    <property type="molecule type" value="Genomic_DNA"/>
</dbReference>
<accession>A0A1A8Y1X4</accession>
<sequence>MPNIRNTLELLAPAKNAEFGIEAISHGADAVYIGGPAFGARVNAGNSVADIERLASHAHRFNARVLVAINTLLKDDELEEAQRLIWEFYEAGADALIVQDMGLLELDLPPIELHASTQTDIRTPEKARFLEDVGFSQIVLARELSLQQIRKIAAHTTATLEFFVHGALCVSYSGLCNISHAQTGRSANRGDCSQACRLPYSLADQEGRILAEDKHLLSMKDNDQSDNLRALIEAGIRSFKIEGRLKDLSYVKNITAHYRRQLDDIIEDLPSYRRSSSGVTTLFFTPQTEKTFNRGATDYFLNDRKSDIGAFDSPKFVGEKIGTVIGIGHDSIDVCSDAPLHNGDGITCFDADLKLVGLRINRAQQVASGYRIFPTPGEGRFPTDLRIGETIYRNHDQEFVRQLEKKSAERSIRVRMRFEETSDGFALRITDDEGVGAAAHLKHDKKAANNPELAMTRLRENLGKLGNTIYRSETIDLAIDTAWFIPDSVLNALRRAAVEALDAARNAAYKQPERRAAMVPPAPYPDDALSYLGNVLNAKARAFYEKHGVSVIAPAYECNAEKGEVSLMITKHCLRYSFNLCPKQVKGIRPDPMILINGNEKLTLRFDCKPCEMHVIGKLRKNRTIQLAIR</sequence>